<feature type="signal peptide" evidence="1">
    <location>
        <begin position="1"/>
        <end position="23"/>
    </location>
</feature>
<keyword evidence="3" id="KW-1185">Reference proteome</keyword>
<proteinExistence type="predicted"/>
<feature type="chain" id="PRO_5011449856" description="Secreted protein" evidence="1">
    <location>
        <begin position="24"/>
        <end position="114"/>
    </location>
</feature>
<dbReference type="PROSITE" id="PS51257">
    <property type="entry name" value="PROKAR_LIPOPROTEIN"/>
    <property type="match status" value="1"/>
</dbReference>
<name>A0A1G8X1H0_9RHOB</name>
<organism evidence="2 3">
    <name type="scientific">Aliiruegeria lutimaris</name>
    <dbReference type="NCBI Taxonomy" id="571298"/>
    <lineage>
        <taxon>Bacteria</taxon>
        <taxon>Pseudomonadati</taxon>
        <taxon>Pseudomonadota</taxon>
        <taxon>Alphaproteobacteria</taxon>
        <taxon>Rhodobacterales</taxon>
        <taxon>Roseobacteraceae</taxon>
        <taxon>Aliiruegeria</taxon>
    </lineage>
</organism>
<dbReference type="OrthoDB" id="8592692at2"/>
<gene>
    <name evidence="2" type="ORF">SAMN04488026_102538</name>
</gene>
<dbReference type="STRING" id="571298.SAMN04488026_102538"/>
<accession>A0A1G8X1H0</accession>
<reference evidence="2 3" key="1">
    <citation type="submission" date="2016-10" db="EMBL/GenBank/DDBJ databases">
        <authorList>
            <person name="de Groot N.N."/>
        </authorList>
    </citation>
    <scope>NUCLEOTIDE SEQUENCE [LARGE SCALE GENOMIC DNA]</scope>
    <source>
        <strain evidence="2 3">DSM 25294</strain>
    </source>
</reference>
<dbReference type="Proteomes" id="UP000199382">
    <property type="component" value="Unassembled WGS sequence"/>
</dbReference>
<evidence type="ECO:0000313" key="3">
    <source>
        <dbReference type="Proteomes" id="UP000199382"/>
    </source>
</evidence>
<protein>
    <recommendedName>
        <fullName evidence="4">Secreted protein</fullName>
    </recommendedName>
</protein>
<dbReference type="RefSeq" id="WP_093156663.1">
    <property type="nucleotide sequence ID" value="NZ_FNEK01000025.1"/>
</dbReference>
<evidence type="ECO:0000256" key="1">
    <source>
        <dbReference type="SAM" id="SignalP"/>
    </source>
</evidence>
<dbReference type="EMBL" id="FNEK01000025">
    <property type="protein sequence ID" value="SDJ84498.1"/>
    <property type="molecule type" value="Genomic_DNA"/>
</dbReference>
<evidence type="ECO:0000313" key="2">
    <source>
        <dbReference type="EMBL" id="SDJ84498.1"/>
    </source>
</evidence>
<keyword evidence="1" id="KW-0732">Signal</keyword>
<dbReference type="AlphaFoldDB" id="A0A1G8X1H0"/>
<sequence length="114" mass="11922">MRITTYLLAGVLVLGACMLSSKAPEPTAPPGTAEFLEQQRANCAARGGTFSNAPGDASKICLITPKDANQACRQESDCEGYCLARSQTCAPVTPLFGCHEVLVSGGRRATVCLD</sequence>
<evidence type="ECO:0008006" key="4">
    <source>
        <dbReference type="Google" id="ProtNLM"/>
    </source>
</evidence>